<evidence type="ECO:0000256" key="1">
    <source>
        <dbReference type="ARBA" id="ARBA00022617"/>
    </source>
</evidence>
<dbReference type="Pfam" id="PF06778">
    <property type="entry name" value="Chlor_dismutase"/>
    <property type="match status" value="1"/>
</dbReference>
<keyword evidence="1" id="KW-0349">Heme</keyword>
<evidence type="ECO:0000256" key="2">
    <source>
        <dbReference type="ARBA" id="ARBA00022723"/>
    </source>
</evidence>
<accession>A0A7C2WIM2</accession>
<dbReference type="GO" id="GO:0016491">
    <property type="term" value="F:oxidoreductase activity"/>
    <property type="evidence" value="ECO:0007669"/>
    <property type="project" value="InterPro"/>
</dbReference>
<name>A0A7C2WIM2_9BACT</name>
<dbReference type="SUPFAM" id="SSF54909">
    <property type="entry name" value="Dimeric alpha+beta barrel"/>
    <property type="match status" value="1"/>
</dbReference>
<reference evidence="4" key="1">
    <citation type="journal article" date="2020" name="mSystems">
        <title>Genome- and Community-Level Interaction Insights into Carbon Utilization and Element Cycling Functions of Hydrothermarchaeota in Hydrothermal Sediment.</title>
        <authorList>
            <person name="Zhou Z."/>
            <person name="Liu Y."/>
            <person name="Xu W."/>
            <person name="Pan J."/>
            <person name="Luo Z.H."/>
            <person name="Li M."/>
        </authorList>
    </citation>
    <scope>NUCLEOTIDE SEQUENCE [LARGE SCALE GENOMIC DNA]</scope>
    <source>
        <strain evidence="4">SpSt-192</strain>
    </source>
</reference>
<evidence type="ECO:0000313" key="4">
    <source>
        <dbReference type="EMBL" id="HEX70204.1"/>
    </source>
</evidence>
<comment type="caution">
    <text evidence="4">The sequence shown here is derived from an EMBL/GenBank/DDBJ whole genome shotgun (WGS) entry which is preliminary data.</text>
</comment>
<organism evidence="4">
    <name type="scientific">Thermorudis sp</name>
    <dbReference type="NCBI Taxonomy" id="1969470"/>
    <lineage>
        <taxon>Bacteria</taxon>
        <taxon>Pseudomonadati</taxon>
        <taxon>Thermomicrobiota</taxon>
        <taxon>Thermomicrobia</taxon>
        <taxon>Thermomicrobia incertae sedis</taxon>
        <taxon>Thermorudis</taxon>
    </lineage>
</organism>
<dbReference type="GO" id="GO:0046872">
    <property type="term" value="F:metal ion binding"/>
    <property type="evidence" value="ECO:0007669"/>
    <property type="project" value="UniProtKB-KW"/>
</dbReference>
<dbReference type="EMBL" id="DSID01000239">
    <property type="protein sequence ID" value="HEX70204.1"/>
    <property type="molecule type" value="Genomic_DNA"/>
</dbReference>
<keyword evidence="3" id="KW-0408">Iron</keyword>
<proteinExistence type="predicted"/>
<gene>
    <name evidence="4" type="ORF">ENP13_03050</name>
</gene>
<dbReference type="InterPro" id="IPR010644">
    <property type="entry name" value="ChdC/CLD"/>
</dbReference>
<dbReference type="PANTHER" id="PTHR36843">
    <property type="entry name" value="HEME-DEPENDENT PEROXIDASE YWFI-RELATED"/>
    <property type="match status" value="1"/>
</dbReference>
<protein>
    <submittedName>
        <fullName evidence="4">Chlorite dismutase</fullName>
    </submittedName>
</protein>
<dbReference type="InterPro" id="IPR011008">
    <property type="entry name" value="Dimeric_a/b-barrel"/>
</dbReference>
<dbReference type="AlphaFoldDB" id="A0A7C2WIM2"/>
<keyword evidence="2" id="KW-0479">Metal-binding</keyword>
<sequence length="223" mass="25592">MSGQQLYTVFWLYKATPRWRELSPEAQAAARERFLRVLGDTEDVRLRGAYLTIGFRADVDLILWLVADDPERLQRLAVALNRTPLGQALEMRYAYLGVAGASQYDPTHGPAFLRGIPPKRYLSVYPFTKTPEWYLLPFERRRELMVEHGRLGDEFPSVLTNTVNSFGVQDQEFIVALEDDDVATLVTMVQRLRAAEVRRYTQLDTPIFLGLRKEPEDVLADLS</sequence>
<evidence type="ECO:0000256" key="3">
    <source>
        <dbReference type="ARBA" id="ARBA00023004"/>
    </source>
</evidence>
<dbReference type="Gene3D" id="3.30.70.1030">
    <property type="entry name" value="Apc35880, domain 1"/>
    <property type="match status" value="2"/>
</dbReference>
<dbReference type="PANTHER" id="PTHR36843:SF1">
    <property type="entry name" value="COPROHEME DECARBOXYLASE"/>
    <property type="match status" value="1"/>
</dbReference>
<dbReference type="GO" id="GO:0020037">
    <property type="term" value="F:heme binding"/>
    <property type="evidence" value="ECO:0007669"/>
    <property type="project" value="InterPro"/>
</dbReference>